<organism evidence="8 9">
    <name type="scientific">Raineyella fluvialis</name>
    <dbReference type="NCBI Taxonomy" id="2662261"/>
    <lineage>
        <taxon>Bacteria</taxon>
        <taxon>Bacillati</taxon>
        <taxon>Actinomycetota</taxon>
        <taxon>Actinomycetes</taxon>
        <taxon>Propionibacteriales</taxon>
        <taxon>Propionibacteriaceae</taxon>
        <taxon>Raineyella</taxon>
    </lineage>
</organism>
<feature type="domain" description="Cytochrome b/b6 N-terminal region profile" evidence="7">
    <location>
        <begin position="1"/>
        <end position="194"/>
    </location>
</feature>
<evidence type="ECO:0000256" key="2">
    <source>
        <dbReference type="ARBA" id="ARBA00012951"/>
    </source>
</evidence>
<feature type="transmembrane region" description="Helical" evidence="6">
    <location>
        <begin position="33"/>
        <end position="58"/>
    </location>
</feature>
<sequence length="489" mass="53552">MPSEPAESSTRHPLARGFTAMMIEKVPSYGNKFLYSLGFLSMVSFLILLVSGTLMTFFGPNWWLTDVAGGYTRSVHLWATQAFVLFILLHLLTVFFTSGFRKPRRLTWVLGVLMLFIVLAETEFGYILRGDFSSQWRSLQGADFYNGAGLGWWINPLDYGQVLGIHVATIPLVLLGLVGLHYLLVRVLGIAEPYRKDVTVTTVKANHNVLFLRGGAVVVLVLGLAAALPSPYISPTTITSVATQDPTLFAKTVVAEFSASSDTAGYSDNIDPYTFDTRAVFVEAPYEQWLKANPGATDSLAAFNQLPEADQTAALQALSDYYGQDKPDPNAMPQGPATGVVQSLTSMASAGLYEPALLASNLGSRQASVGTYADRFLADTGALEEQAGELGITTEQYGMVREESGHAPGAWWLSPIGLLNHTVLVNDDNGDRDGAIILGSLMLTMLAFPFIPYVNRLPDVLRVWKPIWKERGPQVRHRRIRRGARPMAR</sequence>
<reference evidence="8 9" key="1">
    <citation type="submission" date="2019-10" db="EMBL/GenBank/DDBJ databases">
        <title>Genomic analysis of Raineyella sp. CBA3103.</title>
        <authorList>
            <person name="Roh S.W."/>
        </authorList>
    </citation>
    <scope>NUCLEOTIDE SEQUENCE [LARGE SCALE GENOMIC DNA]</scope>
    <source>
        <strain evidence="8 9">CBA3103</strain>
    </source>
</reference>
<dbReference type="InterPro" id="IPR005797">
    <property type="entry name" value="Cyt_b/b6_N"/>
</dbReference>
<evidence type="ECO:0000259" key="7">
    <source>
        <dbReference type="PROSITE" id="PS51002"/>
    </source>
</evidence>
<dbReference type="InterPro" id="IPR016174">
    <property type="entry name" value="Di-haem_cyt_TM"/>
</dbReference>
<comment type="cofactor">
    <cofactor evidence="1">
        <name>heme</name>
        <dbReference type="ChEBI" id="CHEBI:30413"/>
    </cofactor>
</comment>
<dbReference type="Proteomes" id="UP000386847">
    <property type="component" value="Chromosome"/>
</dbReference>
<dbReference type="PANTHER" id="PTHR19271">
    <property type="entry name" value="CYTOCHROME B"/>
    <property type="match status" value="1"/>
</dbReference>
<dbReference type="InterPro" id="IPR027387">
    <property type="entry name" value="Cytb/b6-like_sf"/>
</dbReference>
<dbReference type="AlphaFoldDB" id="A0A5Q2FID9"/>
<feature type="transmembrane region" description="Helical" evidence="6">
    <location>
        <begin position="163"/>
        <end position="189"/>
    </location>
</feature>
<dbReference type="KEGG" id="rain:Rai3103_11060"/>
<evidence type="ECO:0000313" key="8">
    <source>
        <dbReference type="EMBL" id="QGF24126.1"/>
    </source>
</evidence>
<protein>
    <recommendedName>
        <fullName evidence="3">Cytochrome bc1 complex cytochrome b subunit</fullName>
        <ecNumber evidence="2">7.1.1.8</ecNumber>
    </recommendedName>
    <alternativeName>
        <fullName evidence="5">Cytochrome bc1 reductase complex subunit QcrB</fullName>
    </alternativeName>
</protein>
<proteinExistence type="predicted"/>
<dbReference type="Gene3D" id="1.20.810.10">
    <property type="entry name" value="Cytochrome Bc1 Complex, Chain C"/>
    <property type="match status" value="1"/>
</dbReference>
<keyword evidence="6" id="KW-0472">Membrane</keyword>
<feature type="transmembrane region" description="Helical" evidence="6">
    <location>
        <begin position="210"/>
        <end position="228"/>
    </location>
</feature>
<evidence type="ECO:0000313" key="9">
    <source>
        <dbReference type="Proteomes" id="UP000386847"/>
    </source>
</evidence>
<name>A0A5Q2FID9_9ACTN</name>
<evidence type="ECO:0000256" key="4">
    <source>
        <dbReference type="ARBA" id="ARBA00029351"/>
    </source>
</evidence>
<feature type="transmembrane region" description="Helical" evidence="6">
    <location>
        <begin position="108"/>
        <end position="128"/>
    </location>
</feature>
<dbReference type="EC" id="7.1.1.8" evidence="2"/>
<evidence type="ECO:0000256" key="3">
    <source>
        <dbReference type="ARBA" id="ARBA00016116"/>
    </source>
</evidence>
<keyword evidence="6" id="KW-1133">Transmembrane helix</keyword>
<keyword evidence="9" id="KW-1185">Reference proteome</keyword>
<dbReference type="GO" id="GO:0008121">
    <property type="term" value="F:quinol-cytochrome-c reductase activity"/>
    <property type="evidence" value="ECO:0007669"/>
    <property type="project" value="UniProtKB-EC"/>
</dbReference>
<evidence type="ECO:0000256" key="1">
    <source>
        <dbReference type="ARBA" id="ARBA00001971"/>
    </source>
</evidence>
<evidence type="ECO:0000256" key="6">
    <source>
        <dbReference type="SAM" id="Phobius"/>
    </source>
</evidence>
<dbReference type="GO" id="GO:0022904">
    <property type="term" value="P:respiratory electron transport chain"/>
    <property type="evidence" value="ECO:0007669"/>
    <property type="project" value="InterPro"/>
</dbReference>
<keyword evidence="6" id="KW-0812">Transmembrane</keyword>
<dbReference type="Pfam" id="PF13631">
    <property type="entry name" value="Cytochrom_B_N_2"/>
    <property type="match status" value="1"/>
</dbReference>
<feature type="transmembrane region" description="Helical" evidence="6">
    <location>
        <begin position="78"/>
        <end position="96"/>
    </location>
</feature>
<dbReference type="PANTHER" id="PTHR19271:SF16">
    <property type="entry name" value="CYTOCHROME B"/>
    <property type="match status" value="1"/>
</dbReference>
<accession>A0A5Q2FID9</accession>
<dbReference type="EMBL" id="CP045725">
    <property type="protein sequence ID" value="QGF24126.1"/>
    <property type="molecule type" value="Genomic_DNA"/>
</dbReference>
<gene>
    <name evidence="8" type="ORF">Rai3103_11060</name>
</gene>
<dbReference type="GO" id="GO:0016491">
    <property type="term" value="F:oxidoreductase activity"/>
    <property type="evidence" value="ECO:0007669"/>
    <property type="project" value="InterPro"/>
</dbReference>
<dbReference type="GO" id="GO:0016020">
    <property type="term" value="C:membrane"/>
    <property type="evidence" value="ECO:0007669"/>
    <property type="project" value="InterPro"/>
</dbReference>
<dbReference type="SUPFAM" id="SSF81342">
    <property type="entry name" value="Transmembrane di-heme cytochromes"/>
    <property type="match status" value="1"/>
</dbReference>
<dbReference type="PROSITE" id="PS51002">
    <property type="entry name" value="CYTB_NTER"/>
    <property type="match status" value="1"/>
</dbReference>
<evidence type="ECO:0000256" key="5">
    <source>
        <dbReference type="ARBA" id="ARBA00029568"/>
    </source>
</evidence>
<comment type="catalytic activity">
    <reaction evidence="4">
        <text>a quinol + 2 Fe(III)-[cytochrome c](out) = a quinone + 2 Fe(II)-[cytochrome c](out) + 2 H(+)(out)</text>
        <dbReference type="Rhea" id="RHEA:11484"/>
        <dbReference type="Rhea" id="RHEA-COMP:10350"/>
        <dbReference type="Rhea" id="RHEA-COMP:14399"/>
        <dbReference type="ChEBI" id="CHEBI:15378"/>
        <dbReference type="ChEBI" id="CHEBI:24646"/>
        <dbReference type="ChEBI" id="CHEBI:29033"/>
        <dbReference type="ChEBI" id="CHEBI:29034"/>
        <dbReference type="ChEBI" id="CHEBI:132124"/>
        <dbReference type="EC" id="7.1.1.8"/>
    </reaction>
</comment>